<sequence>MRRLRSLISLELVWLLLIAFFINFSIIYGRKMPVGANGGDTVIHMGIIRGIYLGRNPFLDQHYNVPPNWYPFLYHLLIAALSKLTNISIWTLMIWTPLIFAMLMVTAWYFLGRELNKEYGGLLLGALSFLIMGSQLFPNPKALIPILLALLYLEIVKYLRKRKRKHAVYAGVLLGLMLWSHVGASFPVLAGVLLYALLKLKEDKNLLLIPLVAVVVISPYLINIALHVQPEATGMVEGLWLKELTLNRTWVRIKPPLWGFALLLTALVIAFRKKENEEFWKFMLVSISAMLLVNILPSILYSTMGLEIFPSRFAIPLRYSSVLLYFYAITELIRSAKVRKIVVYAIATILVLHGSLGFLHYNYTHISSKVTYKNFTELRDGYGGKYVTGLVKVSEWVNKNTQRDDYIIGHPYTLEWIAGFTGRPVVAVTFGHGNPFIDMEERREDIKRFFKDPQDRKEVVEKYGVRYAIVDPFVVRTYNVTVDSFSSDFRVVFEWGDFYVLEIQNSSLIFS</sequence>
<accession>A0A0X1KI18</accession>
<dbReference type="KEGG" id="tgy:X802_00890"/>
<feature type="transmembrane region" description="Helical" evidence="1">
    <location>
        <begin position="87"/>
        <end position="112"/>
    </location>
</feature>
<feature type="transmembrane region" description="Helical" evidence="1">
    <location>
        <begin position="143"/>
        <end position="160"/>
    </location>
</feature>
<feature type="transmembrane region" description="Helical" evidence="1">
    <location>
        <begin position="341"/>
        <end position="363"/>
    </location>
</feature>
<gene>
    <name evidence="2" type="ORF">X802_00890</name>
</gene>
<dbReference type="STRING" id="1432656.X802_00890"/>
<dbReference type="Proteomes" id="UP000062043">
    <property type="component" value="Chromosome"/>
</dbReference>
<keyword evidence="1" id="KW-1133">Transmembrane helix</keyword>
<keyword evidence="3" id="KW-1185">Reference proteome</keyword>
<keyword evidence="1" id="KW-0812">Transmembrane</keyword>
<reference evidence="2 3" key="1">
    <citation type="submission" date="2014-01" db="EMBL/GenBank/DDBJ databases">
        <title>Genome sequencing of Thermococcus guaymasensis.</title>
        <authorList>
            <person name="Zhang X."/>
            <person name="Alvare G."/>
            <person name="Fristensky B."/>
            <person name="Chen L."/>
            <person name="Suen T."/>
            <person name="Chen Q."/>
            <person name="Ma K."/>
        </authorList>
    </citation>
    <scope>NUCLEOTIDE SEQUENCE [LARGE SCALE GENOMIC DNA]</scope>
    <source>
        <strain evidence="2 3">DSM 11113</strain>
    </source>
</reference>
<feature type="transmembrane region" description="Helical" evidence="1">
    <location>
        <begin position="279"/>
        <end position="301"/>
    </location>
</feature>
<organism evidence="2 3">
    <name type="scientific">Thermococcus guaymasensis DSM 11113</name>
    <dbReference type="NCBI Taxonomy" id="1432656"/>
    <lineage>
        <taxon>Archaea</taxon>
        <taxon>Methanobacteriati</taxon>
        <taxon>Methanobacteriota</taxon>
        <taxon>Thermococci</taxon>
        <taxon>Thermococcales</taxon>
        <taxon>Thermococcaceae</taxon>
        <taxon>Thermococcus</taxon>
    </lineage>
</organism>
<feature type="transmembrane region" description="Helical" evidence="1">
    <location>
        <begin position="167"/>
        <end position="195"/>
    </location>
</feature>
<dbReference type="GeneID" id="27134219"/>
<evidence type="ECO:0000313" key="2">
    <source>
        <dbReference type="EMBL" id="AJC70907.1"/>
    </source>
</evidence>
<evidence type="ECO:0000313" key="3">
    <source>
        <dbReference type="Proteomes" id="UP000062043"/>
    </source>
</evidence>
<feature type="transmembrane region" description="Helical" evidence="1">
    <location>
        <begin position="119"/>
        <end position="137"/>
    </location>
</feature>
<feature type="transmembrane region" description="Helical" evidence="1">
    <location>
        <begin position="207"/>
        <end position="226"/>
    </location>
</feature>
<dbReference type="EMBL" id="CP007140">
    <property type="protein sequence ID" value="AJC70907.1"/>
    <property type="molecule type" value="Genomic_DNA"/>
</dbReference>
<feature type="transmembrane region" description="Helical" evidence="1">
    <location>
        <begin position="12"/>
        <end position="29"/>
    </location>
</feature>
<dbReference type="PATRIC" id="fig|1432656.3.peg.176"/>
<proteinExistence type="predicted"/>
<dbReference type="AlphaFoldDB" id="A0A0X1KI18"/>
<feature type="transmembrane region" description="Helical" evidence="1">
    <location>
        <begin position="257"/>
        <end position="273"/>
    </location>
</feature>
<dbReference type="RefSeq" id="WP_062370186.1">
    <property type="nucleotide sequence ID" value="NZ_CP007140.1"/>
</dbReference>
<name>A0A0X1KI18_9EURY</name>
<keyword evidence="1" id="KW-0472">Membrane</keyword>
<evidence type="ECO:0000256" key="1">
    <source>
        <dbReference type="SAM" id="Phobius"/>
    </source>
</evidence>
<feature type="transmembrane region" description="Helical" evidence="1">
    <location>
        <begin position="313"/>
        <end position="329"/>
    </location>
</feature>
<dbReference type="OrthoDB" id="85712at2157"/>
<protein>
    <submittedName>
        <fullName evidence="2">Transporter</fullName>
    </submittedName>
</protein>